<evidence type="ECO:0000313" key="4">
    <source>
        <dbReference type="Proteomes" id="UP000299102"/>
    </source>
</evidence>
<dbReference type="GO" id="GO:0006979">
    <property type="term" value="P:response to oxidative stress"/>
    <property type="evidence" value="ECO:0007669"/>
    <property type="project" value="InterPro"/>
</dbReference>
<dbReference type="SUPFAM" id="SSF48113">
    <property type="entry name" value="Heme-dependent peroxidases"/>
    <property type="match status" value="1"/>
</dbReference>
<dbReference type="GO" id="GO:0004601">
    <property type="term" value="F:peroxidase activity"/>
    <property type="evidence" value="ECO:0007669"/>
    <property type="project" value="UniProtKB-KW"/>
</dbReference>
<evidence type="ECO:0000256" key="2">
    <source>
        <dbReference type="PIRSR" id="PIRSR619791-2"/>
    </source>
</evidence>
<dbReference type="PANTHER" id="PTHR11475">
    <property type="entry name" value="OXIDASE/PEROXIDASE"/>
    <property type="match status" value="1"/>
</dbReference>
<dbReference type="InterPro" id="IPR010255">
    <property type="entry name" value="Haem_peroxidase_sf"/>
</dbReference>
<feature type="binding site" description="axial binding residue" evidence="2">
    <location>
        <position position="89"/>
    </location>
    <ligand>
        <name>heme b</name>
        <dbReference type="ChEBI" id="CHEBI:60344"/>
    </ligand>
    <ligandPart>
        <name>Fe</name>
        <dbReference type="ChEBI" id="CHEBI:18248"/>
    </ligandPart>
</feature>
<keyword evidence="4" id="KW-1185">Reference proteome</keyword>
<keyword evidence="2" id="KW-0408">Iron</keyword>
<dbReference type="Pfam" id="PF01359">
    <property type="entry name" value="Transposase_1"/>
    <property type="match status" value="1"/>
</dbReference>
<protein>
    <submittedName>
        <fullName evidence="3">Peroxidase</fullName>
    </submittedName>
</protein>
<keyword evidence="1 3" id="KW-0575">Peroxidase</keyword>
<name>A0A4C1XSW3_EUMVA</name>
<keyword evidence="1 3" id="KW-0560">Oxidoreductase</keyword>
<dbReference type="PROSITE" id="PS50292">
    <property type="entry name" value="PEROXIDASE_3"/>
    <property type="match status" value="1"/>
</dbReference>
<accession>A0A4C1XSW3</accession>
<dbReference type="OrthoDB" id="2204368at2759"/>
<dbReference type="AlphaFoldDB" id="A0A4C1XSW3"/>
<proteinExistence type="predicted"/>
<dbReference type="PANTHER" id="PTHR11475:SF86">
    <property type="entry name" value="PEROXIDASE"/>
    <property type="match status" value="1"/>
</dbReference>
<dbReference type="InterPro" id="IPR037120">
    <property type="entry name" value="Haem_peroxidase_sf_animal"/>
</dbReference>
<gene>
    <name evidence="3" type="primary">Pxd</name>
    <name evidence="3" type="ORF">EVAR_47229_1</name>
</gene>
<keyword evidence="2" id="KW-0349">Heme</keyword>
<dbReference type="Gene3D" id="1.10.640.10">
    <property type="entry name" value="Haem peroxidase domain superfamily, animal type"/>
    <property type="match status" value="1"/>
</dbReference>
<dbReference type="GO" id="GO:0046872">
    <property type="term" value="F:metal ion binding"/>
    <property type="evidence" value="ECO:0007669"/>
    <property type="project" value="UniProtKB-KW"/>
</dbReference>
<dbReference type="STRING" id="151549.A0A4C1XSW3"/>
<dbReference type="InterPro" id="IPR019791">
    <property type="entry name" value="Haem_peroxidase_animal"/>
</dbReference>
<comment type="caution">
    <text evidence="3">The sequence shown here is derived from an EMBL/GenBank/DDBJ whole genome shotgun (WGS) entry which is preliminary data.</text>
</comment>
<evidence type="ECO:0000256" key="1">
    <source>
        <dbReference type="ARBA" id="ARBA00022559"/>
    </source>
</evidence>
<dbReference type="GO" id="GO:0020037">
    <property type="term" value="F:heme binding"/>
    <property type="evidence" value="ECO:0007669"/>
    <property type="project" value="InterPro"/>
</dbReference>
<dbReference type="EMBL" id="BGZK01000934">
    <property type="protein sequence ID" value="GBP65624.1"/>
    <property type="molecule type" value="Genomic_DNA"/>
</dbReference>
<dbReference type="Pfam" id="PF03098">
    <property type="entry name" value="An_peroxidase"/>
    <property type="match status" value="1"/>
</dbReference>
<reference evidence="3 4" key="1">
    <citation type="journal article" date="2019" name="Commun. Biol.">
        <title>The bagworm genome reveals a unique fibroin gene that provides high tensile strength.</title>
        <authorList>
            <person name="Kono N."/>
            <person name="Nakamura H."/>
            <person name="Ohtoshi R."/>
            <person name="Tomita M."/>
            <person name="Numata K."/>
            <person name="Arakawa K."/>
        </authorList>
    </citation>
    <scope>NUCLEOTIDE SEQUENCE [LARGE SCALE GENOMIC DNA]</scope>
</reference>
<dbReference type="InterPro" id="IPR001888">
    <property type="entry name" value="Transposase_1"/>
</dbReference>
<sequence>MLSVRWDWQGNCELLPPDKIINSDLYCQQMMKLKQKVEKQWPELINRKGENYLRYYRVTPSTLYSRDYDENVNPGIVNGFGSGAFRFLHTLVSDGIVSCPASYQAAYKYRLSDHYFNPSLLEISPSSFDDILRGMAQQSAAESDPYCTAEVTNLMFKSSNSWGLDLVAMDIQRGRDHGIASYNDYREICGLRKAQHFQDLAGEMSQDRINALQQLYECVDDVDLFVGGAMEKDVPGSILGHTFQCLVAEQFYRTRIGDRFFYDNCEMPHSFTSDQLMEIKKTSMARLICDNSDLQYIQKKAFELESPYNPKYSCKDNNAIPYMDLTHWRKDRFD</sequence>
<dbReference type="PRINTS" id="PR00457">
    <property type="entry name" value="ANPEROXIDASE"/>
</dbReference>
<organism evidence="3 4">
    <name type="scientific">Eumeta variegata</name>
    <name type="common">Bagworm moth</name>
    <name type="synonym">Eumeta japonica</name>
    <dbReference type="NCBI Taxonomy" id="151549"/>
    <lineage>
        <taxon>Eukaryota</taxon>
        <taxon>Metazoa</taxon>
        <taxon>Ecdysozoa</taxon>
        <taxon>Arthropoda</taxon>
        <taxon>Hexapoda</taxon>
        <taxon>Insecta</taxon>
        <taxon>Pterygota</taxon>
        <taxon>Neoptera</taxon>
        <taxon>Endopterygota</taxon>
        <taxon>Lepidoptera</taxon>
        <taxon>Glossata</taxon>
        <taxon>Ditrysia</taxon>
        <taxon>Tineoidea</taxon>
        <taxon>Psychidae</taxon>
        <taxon>Oiketicinae</taxon>
        <taxon>Eumeta</taxon>
    </lineage>
</organism>
<keyword evidence="2" id="KW-0479">Metal-binding</keyword>
<evidence type="ECO:0000313" key="3">
    <source>
        <dbReference type="EMBL" id="GBP65624.1"/>
    </source>
</evidence>
<dbReference type="Proteomes" id="UP000299102">
    <property type="component" value="Unassembled WGS sequence"/>
</dbReference>